<comment type="caution">
    <text evidence="1">The sequence shown here is derived from an EMBL/GenBank/DDBJ whole genome shotgun (WGS) entry which is preliminary data.</text>
</comment>
<gene>
    <name evidence="1" type="ORF">CUN48_06285</name>
</gene>
<dbReference type="EMBL" id="PGTN01000031">
    <property type="protein sequence ID" value="PJF47898.1"/>
    <property type="molecule type" value="Genomic_DNA"/>
</dbReference>
<proteinExistence type="predicted"/>
<dbReference type="Proteomes" id="UP000230790">
    <property type="component" value="Unassembled WGS sequence"/>
</dbReference>
<name>A0A2M8QDQ2_9CHLR</name>
<evidence type="ECO:0000313" key="1">
    <source>
        <dbReference type="EMBL" id="PJF47898.1"/>
    </source>
</evidence>
<dbReference type="AlphaFoldDB" id="A0A2M8QDQ2"/>
<sequence>MEKNVIASDARVLVCLINNPRDLEIARWDHWYRIPVKHAPSDYLADYLAFYLTEAFGDEKWAIHEYAKVRGHELVRRVDLFPDEADHPRANEPYYKMQLGPLQRLPRPIPSLRWRRITFIQTTGDRLMHALEIGDLTARSDRFVKLLETQEDLD</sequence>
<protein>
    <submittedName>
        <fullName evidence="1">Uncharacterized protein</fullName>
    </submittedName>
</protein>
<organism evidence="1 2">
    <name type="scientific">Candidatus Thermofonsia Clade 3 bacterium</name>
    <dbReference type="NCBI Taxonomy" id="2364212"/>
    <lineage>
        <taxon>Bacteria</taxon>
        <taxon>Bacillati</taxon>
        <taxon>Chloroflexota</taxon>
        <taxon>Candidatus Thermofontia</taxon>
        <taxon>Candidatus Thermofonsia Clade 3</taxon>
    </lineage>
</organism>
<reference evidence="1 2" key="1">
    <citation type="submission" date="2017-11" db="EMBL/GenBank/DDBJ databases">
        <title>Evolution of Phototrophy in the Chloroflexi Phylum Driven by Horizontal Gene Transfer.</title>
        <authorList>
            <person name="Ward L.M."/>
            <person name="Hemp J."/>
            <person name="Shih P.M."/>
            <person name="Mcglynn S.E."/>
            <person name="Fischer W."/>
        </authorList>
    </citation>
    <scope>NUCLEOTIDE SEQUENCE [LARGE SCALE GENOMIC DNA]</scope>
    <source>
        <strain evidence="1">JP3_7</strain>
    </source>
</reference>
<evidence type="ECO:0000313" key="2">
    <source>
        <dbReference type="Proteomes" id="UP000230790"/>
    </source>
</evidence>
<accession>A0A2M8QDQ2</accession>